<sequence>MSKNLFDLHGRTALITGGNGGIGLGIAKGFAESGANIAIAGRNTTKTEEVVANFRERNTSAIGIEVDVADQESVQDMIGNTLEAFGRIDILVNNAGIGIRNLPHEYPLEDWNKVIDINLTGAFLCSKAVYPNMKTRGSGKIINIGSMTSIFGLDWAVAYASSKGGIVQLTKTLAVSWAKDGIQANSILPGWIHTDLTQAIKDNFQNRYDHILSRIPEGRWGEPSDLSGTAVFLASDASNYVTGVSIPVDGGYTSF</sequence>
<dbReference type="FunFam" id="3.40.50.720:FF:000084">
    <property type="entry name" value="Short-chain dehydrogenase reductase"/>
    <property type="match status" value="1"/>
</dbReference>
<dbReference type="Gene3D" id="3.40.50.720">
    <property type="entry name" value="NAD(P)-binding Rossmann-like Domain"/>
    <property type="match status" value="1"/>
</dbReference>
<keyword evidence="2" id="KW-0560">Oxidoreductase</keyword>
<evidence type="ECO:0000256" key="2">
    <source>
        <dbReference type="ARBA" id="ARBA00023002"/>
    </source>
</evidence>
<evidence type="ECO:0000313" key="3">
    <source>
        <dbReference type="EMBL" id="SVA24023.1"/>
    </source>
</evidence>
<dbReference type="AlphaFoldDB" id="A0A381UBP8"/>
<name>A0A381UBP8_9ZZZZ</name>
<dbReference type="Pfam" id="PF13561">
    <property type="entry name" value="adh_short_C2"/>
    <property type="match status" value="1"/>
</dbReference>
<comment type="similarity">
    <text evidence="1">Belongs to the short-chain dehydrogenases/reductases (SDR) family.</text>
</comment>
<dbReference type="InterPro" id="IPR020904">
    <property type="entry name" value="Sc_DH/Rdtase_CS"/>
</dbReference>
<dbReference type="InterPro" id="IPR002347">
    <property type="entry name" value="SDR_fam"/>
</dbReference>
<gene>
    <name evidence="3" type="ORF">METZ01_LOCUS76877</name>
</gene>
<dbReference type="EMBL" id="UINC01005862">
    <property type="protein sequence ID" value="SVA24023.1"/>
    <property type="molecule type" value="Genomic_DNA"/>
</dbReference>
<dbReference type="PANTHER" id="PTHR42760">
    <property type="entry name" value="SHORT-CHAIN DEHYDROGENASES/REDUCTASES FAMILY MEMBER"/>
    <property type="match status" value="1"/>
</dbReference>
<dbReference type="SUPFAM" id="SSF51735">
    <property type="entry name" value="NAD(P)-binding Rossmann-fold domains"/>
    <property type="match status" value="1"/>
</dbReference>
<dbReference type="PROSITE" id="PS00061">
    <property type="entry name" value="ADH_SHORT"/>
    <property type="match status" value="1"/>
</dbReference>
<dbReference type="PRINTS" id="PR00080">
    <property type="entry name" value="SDRFAMILY"/>
</dbReference>
<evidence type="ECO:0000256" key="1">
    <source>
        <dbReference type="ARBA" id="ARBA00006484"/>
    </source>
</evidence>
<protein>
    <recommendedName>
        <fullName evidence="4">2-deoxy-D-gluconate 3-dehydrogenase</fullName>
    </recommendedName>
</protein>
<evidence type="ECO:0008006" key="4">
    <source>
        <dbReference type="Google" id="ProtNLM"/>
    </source>
</evidence>
<dbReference type="InterPro" id="IPR036291">
    <property type="entry name" value="NAD(P)-bd_dom_sf"/>
</dbReference>
<organism evidence="3">
    <name type="scientific">marine metagenome</name>
    <dbReference type="NCBI Taxonomy" id="408172"/>
    <lineage>
        <taxon>unclassified sequences</taxon>
        <taxon>metagenomes</taxon>
        <taxon>ecological metagenomes</taxon>
    </lineage>
</organism>
<dbReference type="NCBIfam" id="NF005559">
    <property type="entry name" value="PRK07231.1"/>
    <property type="match status" value="1"/>
</dbReference>
<reference evidence="3" key="1">
    <citation type="submission" date="2018-05" db="EMBL/GenBank/DDBJ databases">
        <authorList>
            <person name="Lanie J.A."/>
            <person name="Ng W.-L."/>
            <person name="Kazmierczak K.M."/>
            <person name="Andrzejewski T.M."/>
            <person name="Davidsen T.M."/>
            <person name="Wayne K.J."/>
            <person name="Tettelin H."/>
            <person name="Glass J.I."/>
            <person name="Rusch D."/>
            <person name="Podicherti R."/>
            <person name="Tsui H.-C.T."/>
            <person name="Winkler M.E."/>
        </authorList>
    </citation>
    <scope>NUCLEOTIDE SEQUENCE</scope>
</reference>
<dbReference type="PRINTS" id="PR00081">
    <property type="entry name" value="GDHRDH"/>
</dbReference>
<proteinExistence type="inferred from homology"/>
<dbReference type="GO" id="GO:0016616">
    <property type="term" value="F:oxidoreductase activity, acting on the CH-OH group of donors, NAD or NADP as acceptor"/>
    <property type="evidence" value="ECO:0007669"/>
    <property type="project" value="TreeGrafter"/>
</dbReference>
<dbReference type="PANTHER" id="PTHR42760:SF115">
    <property type="entry name" value="3-OXOACYL-[ACYL-CARRIER-PROTEIN] REDUCTASE FABG"/>
    <property type="match status" value="1"/>
</dbReference>
<accession>A0A381UBP8</accession>